<dbReference type="InterPro" id="IPR007651">
    <property type="entry name" value="Lipin_N"/>
</dbReference>
<keyword evidence="4" id="KW-1185">Reference proteome</keyword>
<feature type="compositionally biased region" description="Basic residues" evidence="1">
    <location>
        <begin position="155"/>
        <end position="165"/>
    </location>
</feature>
<dbReference type="Pfam" id="PF04571">
    <property type="entry name" value="Lipin_N"/>
    <property type="match status" value="1"/>
</dbReference>
<feature type="domain" description="Lipin N-terminal" evidence="2">
    <location>
        <begin position="1"/>
        <end position="107"/>
    </location>
</feature>
<accession>A0ABN9L4N3</accession>
<feature type="compositionally biased region" description="Basic and acidic residues" evidence="1">
    <location>
        <begin position="184"/>
        <end position="195"/>
    </location>
</feature>
<dbReference type="Proteomes" id="UP001176940">
    <property type="component" value="Unassembled WGS sequence"/>
</dbReference>
<evidence type="ECO:0000256" key="1">
    <source>
        <dbReference type="SAM" id="MobiDB-lite"/>
    </source>
</evidence>
<evidence type="ECO:0000313" key="3">
    <source>
        <dbReference type="EMBL" id="CAJ0930009.1"/>
    </source>
</evidence>
<feature type="region of interest" description="Disordered" evidence="1">
    <location>
        <begin position="126"/>
        <end position="195"/>
    </location>
</feature>
<comment type="caution">
    <text evidence="3">The sequence shown here is derived from an EMBL/GenBank/DDBJ whole genome shotgun (WGS) entry which is preliminary data.</text>
</comment>
<gene>
    <name evidence="3" type="ORF">RIMI_LOCUS4083460</name>
</gene>
<dbReference type="PANTHER" id="PTHR12181:SF10">
    <property type="entry name" value="PHOSPHATIDATE PHOSPHATASE LPIN1"/>
    <property type="match status" value="1"/>
</dbReference>
<proteinExistence type="predicted"/>
<reference evidence="3" key="1">
    <citation type="submission" date="2023-07" db="EMBL/GenBank/DDBJ databases">
        <authorList>
            <person name="Stuckert A."/>
        </authorList>
    </citation>
    <scope>NUCLEOTIDE SEQUENCE</scope>
</reference>
<evidence type="ECO:0000259" key="2">
    <source>
        <dbReference type="Pfam" id="PF04571"/>
    </source>
</evidence>
<evidence type="ECO:0000313" key="4">
    <source>
        <dbReference type="Proteomes" id="UP001176940"/>
    </source>
</evidence>
<dbReference type="PANTHER" id="PTHR12181">
    <property type="entry name" value="LIPIN"/>
    <property type="match status" value="1"/>
</dbReference>
<feature type="compositionally biased region" description="Polar residues" evidence="1">
    <location>
        <begin position="132"/>
        <end position="150"/>
    </location>
</feature>
<sequence>MNYVGQLAGQVFVTVKELYRGLNPATLSGCIDVIVVRQPNGNLQCSPFHVRFGKMGVLRSREKVVDIEINGECVDLHMKLGDNGEAFFVEETENNEEYVPSHLATSPILLDGASLMEAQLKRNPIEWPRSLDPSSSTQASGNINLTQGGTDNNSGKKRRKRRRKSKLDNLKREDNGDTTEDEDMFYHRDELRRGD</sequence>
<dbReference type="EMBL" id="CAUEEQ010006423">
    <property type="protein sequence ID" value="CAJ0930009.1"/>
    <property type="molecule type" value="Genomic_DNA"/>
</dbReference>
<feature type="compositionally biased region" description="Basic and acidic residues" evidence="1">
    <location>
        <begin position="166"/>
        <end position="175"/>
    </location>
</feature>
<organism evidence="3 4">
    <name type="scientific">Ranitomeya imitator</name>
    <name type="common">mimic poison frog</name>
    <dbReference type="NCBI Taxonomy" id="111125"/>
    <lineage>
        <taxon>Eukaryota</taxon>
        <taxon>Metazoa</taxon>
        <taxon>Chordata</taxon>
        <taxon>Craniata</taxon>
        <taxon>Vertebrata</taxon>
        <taxon>Euteleostomi</taxon>
        <taxon>Amphibia</taxon>
        <taxon>Batrachia</taxon>
        <taxon>Anura</taxon>
        <taxon>Neobatrachia</taxon>
        <taxon>Hyloidea</taxon>
        <taxon>Dendrobatidae</taxon>
        <taxon>Dendrobatinae</taxon>
        <taxon>Ranitomeya</taxon>
    </lineage>
</organism>
<protein>
    <recommendedName>
        <fullName evidence="2">Lipin N-terminal domain-containing protein</fullName>
    </recommendedName>
</protein>
<dbReference type="InterPro" id="IPR026058">
    <property type="entry name" value="LIPIN"/>
</dbReference>
<name>A0ABN9L4N3_9NEOB</name>